<keyword evidence="7" id="KW-0645">Protease</keyword>
<keyword evidence="3" id="KW-0479">Metal-binding</keyword>
<evidence type="ECO:0000313" key="7">
    <source>
        <dbReference type="EMBL" id="GFY57712.1"/>
    </source>
</evidence>
<reference evidence="7" key="1">
    <citation type="submission" date="2020-08" db="EMBL/GenBank/DDBJ databases">
        <title>Multicomponent nature underlies the extraordinary mechanical properties of spider dragline silk.</title>
        <authorList>
            <person name="Kono N."/>
            <person name="Nakamura H."/>
            <person name="Mori M."/>
            <person name="Yoshida Y."/>
            <person name="Ohtoshi R."/>
            <person name="Malay A.D."/>
            <person name="Moran D.A.P."/>
            <person name="Tomita M."/>
            <person name="Numata K."/>
            <person name="Arakawa K."/>
        </authorList>
    </citation>
    <scope>NUCLEOTIDE SEQUENCE</scope>
</reference>
<comment type="cofactor">
    <cofactor evidence="1">
        <name>Mn(2+)</name>
        <dbReference type="ChEBI" id="CHEBI:29035"/>
    </cofactor>
</comment>
<comment type="caution">
    <text evidence="7">The sequence shown here is derived from an EMBL/GenBank/DDBJ whole genome shotgun (WGS) entry which is preliminary data.</text>
</comment>
<dbReference type="GO" id="GO:0006508">
    <property type="term" value="P:proteolysis"/>
    <property type="evidence" value="ECO:0007669"/>
    <property type="project" value="TreeGrafter"/>
</dbReference>
<accession>A0A8X6XPC8</accession>
<gene>
    <name evidence="7" type="primary">Xpnpep3</name>
    <name evidence="7" type="ORF">TNIN_209601</name>
</gene>
<feature type="domain" description="Aminopeptidase P N-terminal" evidence="6">
    <location>
        <begin position="69"/>
        <end position="218"/>
    </location>
</feature>
<evidence type="ECO:0000259" key="6">
    <source>
        <dbReference type="SMART" id="SM01011"/>
    </source>
</evidence>
<dbReference type="Pfam" id="PF05195">
    <property type="entry name" value="AMP_N"/>
    <property type="match status" value="1"/>
</dbReference>
<dbReference type="InterPro" id="IPR007865">
    <property type="entry name" value="Aminopep_P_N"/>
</dbReference>
<dbReference type="Gene3D" id="3.90.230.10">
    <property type="entry name" value="Creatinase/methionine aminopeptidase superfamily"/>
    <property type="match status" value="1"/>
</dbReference>
<dbReference type="InterPro" id="IPR029149">
    <property type="entry name" value="Creatin/AminoP/Spt16_N"/>
</dbReference>
<dbReference type="Gene3D" id="3.40.350.10">
    <property type="entry name" value="Creatinase/prolidase N-terminal domain"/>
    <property type="match status" value="1"/>
</dbReference>
<dbReference type="CDD" id="cd01087">
    <property type="entry name" value="Prolidase"/>
    <property type="match status" value="1"/>
</dbReference>
<sequence>MTSFNCLYNCLTVNILPVWKYRNFFHKISLQHWTVRQSVYTSAKCIRYSQPTPISHPHLLKKGEVTPGINVEIYKSRRQRLMELIYENSSITPENKSAHLIVIPSGSVVFMTENIPYFFRQNTDFLYLCGFKEPDSVLVIYSLSNGSNLQYRCEMFIPEQSSHSIAWEGKKMDLQTVSDFLGIDKASYMEDFEKFLVSFSKSHKRFTVWYDYLSTPFRIIREKMNDFFKAYSSSISVESPKIVLHQSRLFKCDAEADLMRKTCKIAAESMKEVMKFSHPMVYESHLEAKMDYECRIRGANHLAFPPVVGGSDRASTIHYIDNNQIIKDGELVLMDAGCEYHGYTSDMTRTWPVNGKFTDAQKELYGMVLSIQEELIEMCQQKIPLQKLFNIMCIKLGKGLQELGITPQVVSEKDLAEAGYKYCQHHVSHYLGMDVHDTSLISRNIKLLPGMVVTVEPGIYIPKTSKCPERYRGLCVRIEDDILITRDGYEILTDDCPKQIDQIEELFKKS</sequence>
<dbReference type="SUPFAM" id="SSF53092">
    <property type="entry name" value="Creatinase/prolidase N-terminal domain"/>
    <property type="match status" value="1"/>
</dbReference>
<dbReference type="AlphaFoldDB" id="A0A8X6XPC8"/>
<keyword evidence="4" id="KW-0378">Hydrolase</keyword>
<dbReference type="GO" id="GO:0030145">
    <property type="term" value="F:manganese ion binding"/>
    <property type="evidence" value="ECO:0007669"/>
    <property type="project" value="InterPro"/>
</dbReference>
<organism evidence="7 8">
    <name type="scientific">Trichonephila inaurata madagascariensis</name>
    <dbReference type="NCBI Taxonomy" id="2747483"/>
    <lineage>
        <taxon>Eukaryota</taxon>
        <taxon>Metazoa</taxon>
        <taxon>Ecdysozoa</taxon>
        <taxon>Arthropoda</taxon>
        <taxon>Chelicerata</taxon>
        <taxon>Arachnida</taxon>
        <taxon>Araneae</taxon>
        <taxon>Araneomorphae</taxon>
        <taxon>Entelegynae</taxon>
        <taxon>Araneoidea</taxon>
        <taxon>Nephilidae</taxon>
        <taxon>Trichonephila</taxon>
        <taxon>Trichonephila inaurata</taxon>
    </lineage>
</organism>
<dbReference type="SMART" id="SM01011">
    <property type="entry name" value="AMP_N"/>
    <property type="match status" value="1"/>
</dbReference>
<dbReference type="OrthoDB" id="4215474at2759"/>
<keyword evidence="8" id="KW-1185">Reference proteome</keyword>
<evidence type="ECO:0000313" key="8">
    <source>
        <dbReference type="Proteomes" id="UP000886998"/>
    </source>
</evidence>
<dbReference type="InterPro" id="IPR000994">
    <property type="entry name" value="Pept_M24"/>
</dbReference>
<dbReference type="PANTHER" id="PTHR43226">
    <property type="entry name" value="XAA-PRO AMINOPEPTIDASE 3"/>
    <property type="match status" value="1"/>
</dbReference>
<proteinExistence type="inferred from homology"/>
<comment type="similarity">
    <text evidence="2">Belongs to the peptidase M24B family.</text>
</comment>
<dbReference type="Pfam" id="PF00557">
    <property type="entry name" value="Peptidase_M24"/>
    <property type="match status" value="1"/>
</dbReference>
<name>A0A8X6XPC8_9ARAC</name>
<keyword evidence="5" id="KW-0464">Manganese</keyword>
<dbReference type="Proteomes" id="UP000886998">
    <property type="component" value="Unassembled WGS sequence"/>
</dbReference>
<evidence type="ECO:0000256" key="3">
    <source>
        <dbReference type="ARBA" id="ARBA00022723"/>
    </source>
</evidence>
<dbReference type="EMBL" id="BMAV01011691">
    <property type="protein sequence ID" value="GFY57712.1"/>
    <property type="molecule type" value="Genomic_DNA"/>
</dbReference>
<dbReference type="InterPro" id="IPR036005">
    <property type="entry name" value="Creatinase/aminopeptidase-like"/>
</dbReference>
<dbReference type="GO" id="GO:0070006">
    <property type="term" value="F:metalloaminopeptidase activity"/>
    <property type="evidence" value="ECO:0007669"/>
    <property type="project" value="InterPro"/>
</dbReference>
<dbReference type="GO" id="GO:0005739">
    <property type="term" value="C:mitochondrion"/>
    <property type="evidence" value="ECO:0007669"/>
    <property type="project" value="TreeGrafter"/>
</dbReference>
<evidence type="ECO:0000256" key="4">
    <source>
        <dbReference type="ARBA" id="ARBA00022801"/>
    </source>
</evidence>
<dbReference type="SUPFAM" id="SSF55920">
    <property type="entry name" value="Creatinase/aminopeptidase"/>
    <property type="match status" value="1"/>
</dbReference>
<protein>
    <submittedName>
        <fullName evidence="7">Xaa-Pro aminopeptidase 3</fullName>
    </submittedName>
</protein>
<dbReference type="InterPro" id="IPR052433">
    <property type="entry name" value="X-Pro_dipept-like"/>
</dbReference>
<evidence type="ECO:0000256" key="5">
    <source>
        <dbReference type="ARBA" id="ARBA00023211"/>
    </source>
</evidence>
<dbReference type="PANTHER" id="PTHR43226:SF4">
    <property type="entry name" value="XAA-PRO AMINOPEPTIDASE 3"/>
    <property type="match status" value="1"/>
</dbReference>
<evidence type="ECO:0000256" key="1">
    <source>
        <dbReference type="ARBA" id="ARBA00001936"/>
    </source>
</evidence>
<keyword evidence="7" id="KW-0031">Aminopeptidase</keyword>
<evidence type="ECO:0000256" key="2">
    <source>
        <dbReference type="ARBA" id="ARBA00008766"/>
    </source>
</evidence>